<evidence type="ECO:0000256" key="3">
    <source>
        <dbReference type="ARBA" id="ARBA00022553"/>
    </source>
</evidence>
<dbReference type="GO" id="GO:0000155">
    <property type="term" value="F:phosphorelay sensor kinase activity"/>
    <property type="evidence" value="ECO:0007669"/>
    <property type="project" value="InterPro"/>
</dbReference>
<dbReference type="SUPFAM" id="SSF55874">
    <property type="entry name" value="ATPase domain of HSP90 chaperone/DNA topoisomerase II/histidine kinase"/>
    <property type="match status" value="1"/>
</dbReference>
<dbReference type="InterPro" id="IPR004358">
    <property type="entry name" value="Sig_transdc_His_kin-like_C"/>
</dbReference>
<dbReference type="CDD" id="cd00075">
    <property type="entry name" value="HATPase"/>
    <property type="match status" value="1"/>
</dbReference>
<dbReference type="InterPro" id="IPR035965">
    <property type="entry name" value="PAS-like_dom_sf"/>
</dbReference>
<dbReference type="PRINTS" id="PR00344">
    <property type="entry name" value="BCTRLSENSOR"/>
</dbReference>
<dbReference type="Gene3D" id="3.30.450.20">
    <property type="entry name" value="PAS domain"/>
    <property type="match status" value="1"/>
</dbReference>
<dbReference type="SMART" id="SM00091">
    <property type="entry name" value="PAS"/>
    <property type="match status" value="1"/>
</dbReference>
<dbReference type="SUPFAM" id="SSF55785">
    <property type="entry name" value="PYP-like sensor domain (PAS domain)"/>
    <property type="match status" value="1"/>
</dbReference>
<dbReference type="InterPro" id="IPR013656">
    <property type="entry name" value="PAS_4"/>
</dbReference>
<feature type="domain" description="PAC" evidence="9">
    <location>
        <begin position="114"/>
        <end position="166"/>
    </location>
</feature>
<keyword evidence="6" id="KW-0472">Membrane</keyword>
<dbReference type="Pfam" id="PF02518">
    <property type="entry name" value="HATPase_c"/>
    <property type="match status" value="1"/>
</dbReference>
<dbReference type="Pfam" id="PF00512">
    <property type="entry name" value="HisKA"/>
    <property type="match status" value="1"/>
</dbReference>
<dbReference type="SMART" id="SM00086">
    <property type="entry name" value="PAC"/>
    <property type="match status" value="1"/>
</dbReference>
<keyword evidence="3" id="KW-0597">Phosphoprotein</keyword>
<protein>
    <recommendedName>
        <fullName evidence="2">histidine kinase</fullName>
        <ecNumber evidence="2">2.7.13.3</ecNumber>
    </recommendedName>
</protein>
<dbReference type="PANTHER" id="PTHR43047:SF72">
    <property type="entry name" value="OSMOSENSING HISTIDINE PROTEIN KINASE SLN1"/>
    <property type="match status" value="1"/>
</dbReference>
<evidence type="ECO:0000259" key="8">
    <source>
        <dbReference type="PROSITE" id="PS50112"/>
    </source>
</evidence>
<dbReference type="Gene3D" id="1.10.287.130">
    <property type="match status" value="1"/>
</dbReference>
<dbReference type="SMART" id="SM00388">
    <property type="entry name" value="HisKA"/>
    <property type="match status" value="1"/>
</dbReference>
<dbReference type="SUPFAM" id="SSF47384">
    <property type="entry name" value="Homodimeric domain of signal transducing histidine kinase"/>
    <property type="match status" value="1"/>
</dbReference>
<reference evidence="10 11" key="1">
    <citation type="submission" date="2019-08" db="EMBL/GenBank/DDBJ databases">
        <title>Amphibian skin-associated Pigmentiphaga: genome sequence and occurrence across geography and hosts.</title>
        <authorList>
            <person name="Bletz M.C."/>
            <person name="Bunk B."/>
            <person name="Sproeer C."/>
            <person name="Biwer P."/>
            <person name="Reiter S."/>
            <person name="Rabemananjara F.C.E."/>
            <person name="Schulz S."/>
            <person name="Overmann J."/>
            <person name="Vences M."/>
        </authorList>
    </citation>
    <scope>NUCLEOTIDE SEQUENCE [LARGE SCALE GENOMIC DNA]</scope>
    <source>
        <strain evidence="10 11">Mada1488</strain>
    </source>
</reference>
<evidence type="ECO:0000256" key="4">
    <source>
        <dbReference type="ARBA" id="ARBA00022679"/>
    </source>
</evidence>
<dbReference type="PANTHER" id="PTHR43047">
    <property type="entry name" value="TWO-COMPONENT HISTIDINE PROTEIN KINASE"/>
    <property type="match status" value="1"/>
</dbReference>
<dbReference type="NCBIfam" id="TIGR00229">
    <property type="entry name" value="sensory_box"/>
    <property type="match status" value="1"/>
</dbReference>
<feature type="transmembrane region" description="Helical" evidence="6">
    <location>
        <begin position="6"/>
        <end position="24"/>
    </location>
</feature>
<dbReference type="Gene3D" id="3.30.565.10">
    <property type="entry name" value="Histidine kinase-like ATPase, C-terminal domain"/>
    <property type="match status" value="1"/>
</dbReference>
<dbReference type="InterPro" id="IPR001610">
    <property type="entry name" value="PAC"/>
</dbReference>
<dbReference type="InterPro" id="IPR003661">
    <property type="entry name" value="HisK_dim/P_dom"/>
</dbReference>
<evidence type="ECO:0000259" key="7">
    <source>
        <dbReference type="PROSITE" id="PS50109"/>
    </source>
</evidence>
<dbReference type="GO" id="GO:0005886">
    <property type="term" value="C:plasma membrane"/>
    <property type="evidence" value="ECO:0007669"/>
    <property type="project" value="TreeGrafter"/>
</dbReference>
<proteinExistence type="predicted"/>
<evidence type="ECO:0000313" key="10">
    <source>
        <dbReference type="EMBL" id="QEI06699.1"/>
    </source>
</evidence>
<dbReference type="AlphaFoldDB" id="A0A5C0AWD4"/>
<dbReference type="SMART" id="SM00387">
    <property type="entry name" value="HATPase_c"/>
    <property type="match status" value="1"/>
</dbReference>
<evidence type="ECO:0000256" key="1">
    <source>
        <dbReference type="ARBA" id="ARBA00000085"/>
    </source>
</evidence>
<keyword evidence="6" id="KW-0812">Transmembrane</keyword>
<dbReference type="Proteomes" id="UP000325161">
    <property type="component" value="Chromosome"/>
</dbReference>
<feature type="domain" description="Histidine kinase" evidence="7">
    <location>
        <begin position="202"/>
        <end position="432"/>
    </location>
</feature>
<dbReference type="EC" id="2.7.13.3" evidence="2"/>
<dbReference type="InterPro" id="IPR005467">
    <property type="entry name" value="His_kinase_dom"/>
</dbReference>
<feature type="domain" description="PAS" evidence="8">
    <location>
        <begin position="40"/>
        <end position="111"/>
    </location>
</feature>
<dbReference type="RefSeq" id="WP_148815558.1">
    <property type="nucleotide sequence ID" value="NZ_CP043046.1"/>
</dbReference>
<name>A0A5C0AWD4_9BURK</name>
<dbReference type="EMBL" id="CP043046">
    <property type="protein sequence ID" value="QEI06699.1"/>
    <property type="molecule type" value="Genomic_DNA"/>
</dbReference>
<comment type="catalytic activity">
    <reaction evidence="1">
        <text>ATP + protein L-histidine = ADP + protein N-phospho-L-histidine.</text>
        <dbReference type="EC" id="2.7.13.3"/>
    </reaction>
</comment>
<organism evidence="10 11">
    <name type="scientific">Pigmentiphaga aceris</name>
    <dbReference type="NCBI Taxonomy" id="1940612"/>
    <lineage>
        <taxon>Bacteria</taxon>
        <taxon>Pseudomonadati</taxon>
        <taxon>Pseudomonadota</taxon>
        <taxon>Betaproteobacteria</taxon>
        <taxon>Burkholderiales</taxon>
        <taxon>Alcaligenaceae</taxon>
        <taxon>Pigmentiphaga</taxon>
    </lineage>
</organism>
<dbReference type="PROSITE" id="PS50109">
    <property type="entry name" value="HIS_KIN"/>
    <property type="match status" value="1"/>
</dbReference>
<evidence type="ECO:0000256" key="5">
    <source>
        <dbReference type="ARBA" id="ARBA00022777"/>
    </source>
</evidence>
<keyword evidence="4" id="KW-0808">Transferase</keyword>
<dbReference type="PROSITE" id="PS50112">
    <property type="entry name" value="PAS"/>
    <property type="match status" value="1"/>
</dbReference>
<gene>
    <name evidence="10" type="ORF">FXN63_13310</name>
</gene>
<dbReference type="InterPro" id="IPR000014">
    <property type="entry name" value="PAS"/>
</dbReference>
<dbReference type="PROSITE" id="PS50113">
    <property type="entry name" value="PAC"/>
    <property type="match status" value="1"/>
</dbReference>
<keyword evidence="5" id="KW-0418">Kinase</keyword>
<sequence>MNDLPNSPLVILLAATALCSLLMWRWMAHLRLRLVEANTERDMFLRAAEGSPSPMLITGADRRVTWANSAFEGLCGYRLHELQGRSPGEMLHGKDTDQDTVALIRHQLARNEVAAAEILNYGRSGRAYWVKLHITPILNAEGEVVRYIAVFNETTERRRLLEQLHHGQQELERRVAQRTRELLAAKESADIANSTKSEFLGRMSQQLRTPMHAVLAYNNLALERVERDLKLRQYLVNLQNAGTGLLRLLNELFDVSQLEAGRVNLSLRETRLYDVVQSTVDAWREDAPLTAARIRLDMIGPSPAVVADADRLAQVVRNLLSNALRYSGDESPVYIMIDVTDDDGVDTYARLTVRDAGIGIPPEEMGRLFNGFYRSSRTVTEELAAATGKRGSGVGIGLAACRHIVDLHNGHIRAWNNEDHGSTFEVLLPLVTMALVV</sequence>
<dbReference type="Pfam" id="PF08448">
    <property type="entry name" value="PAS_4"/>
    <property type="match status" value="1"/>
</dbReference>
<dbReference type="InterPro" id="IPR036890">
    <property type="entry name" value="HATPase_C_sf"/>
</dbReference>
<dbReference type="CDD" id="cd00130">
    <property type="entry name" value="PAS"/>
    <property type="match status" value="1"/>
</dbReference>
<dbReference type="InterPro" id="IPR003594">
    <property type="entry name" value="HATPase_dom"/>
</dbReference>
<evidence type="ECO:0000256" key="2">
    <source>
        <dbReference type="ARBA" id="ARBA00012438"/>
    </source>
</evidence>
<evidence type="ECO:0000256" key="6">
    <source>
        <dbReference type="SAM" id="Phobius"/>
    </source>
</evidence>
<keyword evidence="11" id="KW-1185">Reference proteome</keyword>
<dbReference type="KEGG" id="pacr:FXN63_13310"/>
<evidence type="ECO:0000259" key="9">
    <source>
        <dbReference type="PROSITE" id="PS50113"/>
    </source>
</evidence>
<dbReference type="GO" id="GO:0009927">
    <property type="term" value="F:histidine phosphotransfer kinase activity"/>
    <property type="evidence" value="ECO:0007669"/>
    <property type="project" value="TreeGrafter"/>
</dbReference>
<dbReference type="OrthoDB" id="567977at2"/>
<dbReference type="InterPro" id="IPR000700">
    <property type="entry name" value="PAS-assoc_C"/>
</dbReference>
<dbReference type="CDD" id="cd00082">
    <property type="entry name" value="HisKA"/>
    <property type="match status" value="1"/>
</dbReference>
<dbReference type="InterPro" id="IPR036097">
    <property type="entry name" value="HisK_dim/P_sf"/>
</dbReference>
<evidence type="ECO:0000313" key="11">
    <source>
        <dbReference type="Proteomes" id="UP000325161"/>
    </source>
</evidence>
<accession>A0A5C0AWD4</accession>
<keyword evidence="6" id="KW-1133">Transmembrane helix</keyword>